<comment type="caution">
    <text evidence="5">The sequence shown here is derived from an EMBL/GenBank/DDBJ whole genome shotgun (WGS) entry which is preliminary data.</text>
</comment>
<evidence type="ECO:0000256" key="4">
    <source>
        <dbReference type="RuleBase" id="RU366034"/>
    </source>
</evidence>
<sequence length="341" mass="38737">MALSAEATTTTAQPNTHFLKGQVPKTIEVLLPDMFKSFLKDEPRIHPDYAKVKASSEAWVIKFCSLSPQDIEIVRQCDFTYYCAIVYPDAPLEEFRVVSDWGNWVFPFDEMFDEGELRDNPEAAHEMMDCLMSKMLGLPYHGEKPKLVQAFDMIFDQLCQKSSPETIQRFIKAMKDYCDNVLKQVDSISQDITPQLYDMLEVRSRSIAGWAMYVMIEYAHGLDIPSKVFDHPVIKELEVIVFKIIAIVNDIVSYSKEEANGVRHNMVAICRIHGFSAQDAFDANVTLRASVTWAGQTYDAVSTASVISAKKQPECSKLEEYPCLPSRLTLISLRDVTTWPC</sequence>
<evidence type="ECO:0000256" key="1">
    <source>
        <dbReference type="ARBA" id="ARBA00001946"/>
    </source>
</evidence>
<comment type="cofactor">
    <cofactor evidence="1 4">
        <name>Mg(2+)</name>
        <dbReference type="ChEBI" id="CHEBI:18420"/>
    </cofactor>
</comment>
<keyword evidence="4" id="KW-0456">Lyase</keyword>
<evidence type="ECO:0000256" key="2">
    <source>
        <dbReference type="ARBA" id="ARBA00006333"/>
    </source>
</evidence>
<dbReference type="InterPro" id="IPR008949">
    <property type="entry name" value="Isoprenoid_synthase_dom_sf"/>
</dbReference>
<dbReference type="Proteomes" id="UP001338125">
    <property type="component" value="Unassembled WGS sequence"/>
</dbReference>
<name>A0ABR0S9J3_9HYPO</name>
<keyword evidence="4" id="KW-0479">Metal-binding</keyword>
<reference evidence="5 6" key="1">
    <citation type="submission" date="2024-01" db="EMBL/GenBank/DDBJ databases">
        <title>Complete genome of Cladobotryum mycophilum ATHUM6906.</title>
        <authorList>
            <person name="Christinaki A.C."/>
            <person name="Myridakis A.I."/>
            <person name="Kouvelis V.N."/>
        </authorList>
    </citation>
    <scope>NUCLEOTIDE SEQUENCE [LARGE SCALE GENOMIC DNA]</scope>
    <source>
        <strain evidence="5 6">ATHUM6906</strain>
    </source>
</reference>
<proteinExistence type="inferred from homology"/>
<comment type="similarity">
    <text evidence="2 4">Belongs to the terpene synthase family.</text>
</comment>
<gene>
    <name evidence="5" type="ORF">PT974_12476</name>
</gene>
<dbReference type="EC" id="4.2.3.-" evidence="4"/>
<dbReference type="SUPFAM" id="SSF48576">
    <property type="entry name" value="Terpenoid synthases"/>
    <property type="match status" value="1"/>
</dbReference>
<keyword evidence="6" id="KW-1185">Reference proteome</keyword>
<dbReference type="EMBL" id="JAVFKD010000016">
    <property type="protein sequence ID" value="KAK5988326.1"/>
    <property type="molecule type" value="Genomic_DNA"/>
</dbReference>
<protein>
    <recommendedName>
        <fullName evidence="4">Terpene synthase</fullName>
        <ecNumber evidence="4">4.2.3.-</ecNumber>
    </recommendedName>
</protein>
<evidence type="ECO:0000313" key="6">
    <source>
        <dbReference type="Proteomes" id="UP001338125"/>
    </source>
</evidence>
<dbReference type="PANTHER" id="PTHR35201">
    <property type="entry name" value="TERPENE SYNTHASE"/>
    <property type="match status" value="1"/>
</dbReference>
<accession>A0ABR0S9J3</accession>
<evidence type="ECO:0000313" key="5">
    <source>
        <dbReference type="EMBL" id="KAK5988326.1"/>
    </source>
</evidence>
<organism evidence="5 6">
    <name type="scientific">Cladobotryum mycophilum</name>
    <dbReference type="NCBI Taxonomy" id="491253"/>
    <lineage>
        <taxon>Eukaryota</taxon>
        <taxon>Fungi</taxon>
        <taxon>Dikarya</taxon>
        <taxon>Ascomycota</taxon>
        <taxon>Pezizomycotina</taxon>
        <taxon>Sordariomycetes</taxon>
        <taxon>Hypocreomycetidae</taxon>
        <taxon>Hypocreales</taxon>
        <taxon>Hypocreaceae</taxon>
        <taxon>Cladobotryum</taxon>
    </lineage>
</organism>
<evidence type="ECO:0000256" key="3">
    <source>
        <dbReference type="ARBA" id="ARBA00022842"/>
    </source>
</evidence>
<dbReference type="PANTHER" id="PTHR35201:SF4">
    <property type="entry name" value="BETA-PINACENE SYNTHASE-RELATED"/>
    <property type="match status" value="1"/>
</dbReference>
<dbReference type="Pfam" id="PF19086">
    <property type="entry name" value="Terpene_syn_C_2"/>
    <property type="match status" value="1"/>
</dbReference>
<keyword evidence="3 4" id="KW-0460">Magnesium</keyword>
<dbReference type="InterPro" id="IPR034686">
    <property type="entry name" value="Terpene_cyclase-like_2"/>
</dbReference>
<dbReference type="Gene3D" id="1.10.600.10">
    <property type="entry name" value="Farnesyl Diphosphate Synthase"/>
    <property type="match status" value="1"/>
</dbReference>